<sequence>MKRRRWVAAFMVLSLLLALGCTGKSGDAAFTLQVVPEELKGFAIAGQRIHYLVTLGEENTADPVQITASTAGAQVEVFQGKITAGQVAEVVVVPNKESVGKSISVEIQGTRGAVTEKKTLTFEVIEGEDDRKAYAEELLKMFLPYLREKQPELKIKEDTVWTGTMVSPQWLVVSHYLFFSEEWELHLEWHVMIAPDDWARIDLRHRFDEAVPSKAFEISSVSQKVAPAPMAIPEEVWR</sequence>
<organism evidence="2 3">
    <name type="scientific">Proteiniclasticum sediminis</name>
    <dbReference type="NCBI Taxonomy" id="2804028"/>
    <lineage>
        <taxon>Bacteria</taxon>
        <taxon>Bacillati</taxon>
        <taxon>Bacillota</taxon>
        <taxon>Clostridia</taxon>
        <taxon>Eubacteriales</taxon>
        <taxon>Clostridiaceae</taxon>
        <taxon>Proteiniclasticum</taxon>
    </lineage>
</organism>
<gene>
    <name evidence="2" type="ORF">KCG48_11685</name>
</gene>
<reference evidence="2" key="1">
    <citation type="submission" date="2021-04" db="EMBL/GenBank/DDBJ databases">
        <title>Proteiniclasticum sedimins sp. nov., an obligate anaerobic bacterium isolated from anaerobic sludge.</title>
        <authorList>
            <person name="Liu J."/>
        </authorList>
    </citation>
    <scope>NUCLEOTIDE SEQUENCE</scope>
    <source>
        <strain evidence="2">BAD-10</strain>
    </source>
</reference>
<feature type="signal peptide" evidence="1">
    <location>
        <begin position="1"/>
        <end position="23"/>
    </location>
</feature>
<protein>
    <recommendedName>
        <fullName evidence="4">Lipoprotein</fullName>
    </recommendedName>
</protein>
<proteinExistence type="predicted"/>
<dbReference type="AlphaFoldDB" id="A0A941CRN7"/>
<evidence type="ECO:0000313" key="2">
    <source>
        <dbReference type="EMBL" id="MBR0576977.1"/>
    </source>
</evidence>
<evidence type="ECO:0000256" key="1">
    <source>
        <dbReference type="SAM" id="SignalP"/>
    </source>
</evidence>
<keyword evidence="3" id="KW-1185">Reference proteome</keyword>
<evidence type="ECO:0000313" key="3">
    <source>
        <dbReference type="Proteomes" id="UP000675379"/>
    </source>
</evidence>
<name>A0A941CRN7_9CLOT</name>
<dbReference type="EMBL" id="JAGSCS010000018">
    <property type="protein sequence ID" value="MBR0576977.1"/>
    <property type="molecule type" value="Genomic_DNA"/>
</dbReference>
<evidence type="ECO:0008006" key="4">
    <source>
        <dbReference type="Google" id="ProtNLM"/>
    </source>
</evidence>
<dbReference type="PROSITE" id="PS51257">
    <property type="entry name" value="PROKAR_LIPOPROTEIN"/>
    <property type="match status" value="1"/>
</dbReference>
<dbReference type="Proteomes" id="UP000675379">
    <property type="component" value="Unassembled WGS sequence"/>
</dbReference>
<comment type="caution">
    <text evidence="2">The sequence shown here is derived from an EMBL/GenBank/DDBJ whole genome shotgun (WGS) entry which is preliminary data.</text>
</comment>
<dbReference type="RefSeq" id="WP_211802396.1">
    <property type="nucleotide sequence ID" value="NZ_JAGSCS010000018.1"/>
</dbReference>
<feature type="chain" id="PRO_5039073333" description="Lipoprotein" evidence="1">
    <location>
        <begin position="24"/>
        <end position="238"/>
    </location>
</feature>
<accession>A0A941CRN7</accession>
<keyword evidence="1" id="KW-0732">Signal</keyword>